<feature type="domain" description="HTH araC/xylS-type" evidence="4">
    <location>
        <begin position="209"/>
        <end position="309"/>
    </location>
</feature>
<protein>
    <submittedName>
        <fullName evidence="5">AraC family transcriptional regulator</fullName>
    </submittedName>
</protein>
<dbReference type="PROSITE" id="PS00041">
    <property type="entry name" value="HTH_ARAC_FAMILY_1"/>
    <property type="match status" value="1"/>
</dbReference>
<evidence type="ECO:0000313" key="5">
    <source>
        <dbReference type="EMBL" id="QMU98617.1"/>
    </source>
</evidence>
<sequence>MRMDSDDVDDVEEIWKTFVPSASLLRIDPADFAFRWRSATLKDVSIVRYSLTAEVHAHVQPEDQLFACRVVTSDGRLRSRRSVIEPGMPWATDSAQVEAEWKGIAEVSALIFDRGRAQQLARRITGDDLLSLRLTSVHPRSDAAARQWVRAFDHLLTSALAGDDGDELIEAGLARHALTTILTCFPSTFSSALVKGAGEGAGHGGATVRRALAYIDDNAHLPITVEDVAEAVHISTRGLQYSFRRSIDTTPTEYLRRVRLDGAHRDLRNGAGDESVAQIARRWGFGNSSRFNALYQQTYGRSARETLENGD</sequence>
<evidence type="ECO:0000313" key="6">
    <source>
        <dbReference type="Proteomes" id="UP000515708"/>
    </source>
</evidence>
<gene>
    <name evidence="5" type="ORF">FVO59_05735</name>
</gene>
<dbReference type="Proteomes" id="UP000515708">
    <property type="component" value="Chromosome"/>
</dbReference>
<dbReference type="SUPFAM" id="SSF46689">
    <property type="entry name" value="Homeodomain-like"/>
    <property type="match status" value="2"/>
</dbReference>
<dbReference type="GO" id="GO:0003700">
    <property type="term" value="F:DNA-binding transcription factor activity"/>
    <property type="evidence" value="ECO:0007669"/>
    <property type="project" value="InterPro"/>
</dbReference>
<accession>A0A7D7WGB4</accession>
<proteinExistence type="predicted"/>
<keyword evidence="1" id="KW-0805">Transcription regulation</keyword>
<name>A0A7D7WGB4_9MICO</name>
<dbReference type="InterPro" id="IPR018062">
    <property type="entry name" value="HTH_AraC-typ_CS"/>
</dbReference>
<evidence type="ECO:0000259" key="4">
    <source>
        <dbReference type="PROSITE" id="PS01124"/>
    </source>
</evidence>
<dbReference type="AlphaFoldDB" id="A0A7D7WGB4"/>
<dbReference type="PANTHER" id="PTHR46796">
    <property type="entry name" value="HTH-TYPE TRANSCRIPTIONAL ACTIVATOR RHAS-RELATED"/>
    <property type="match status" value="1"/>
</dbReference>
<dbReference type="GO" id="GO:0043565">
    <property type="term" value="F:sequence-specific DNA binding"/>
    <property type="evidence" value="ECO:0007669"/>
    <property type="project" value="InterPro"/>
</dbReference>
<evidence type="ECO:0000256" key="2">
    <source>
        <dbReference type="ARBA" id="ARBA00023125"/>
    </source>
</evidence>
<dbReference type="Gene3D" id="1.10.10.60">
    <property type="entry name" value="Homeodomain-like"/>
    <property type="match status" value="1"/>
</dbReference>
<dbReference type="Pfam" id="PF12833">
    <property type="entry name" value="HTH_18"/>
    <property type="match status" value="1"/>
</dbReference>
<keyword evidence="2" id="KW-0238">DNA-binding</keyword>
<dbReference type="InterPro" id="IPR009057">
    <property type="entry name" value="Homeodomain-like_sf"/>
</dbReference>
<dbReference type="SMART" id="SM00342">
    <property type="entry name" value="HTH_ARAC"/>
    <property type="match status" value="1"/>
</dbReference>
<dbReference type="InterPro" id="IPR018060">
    <property type="entry name" value="HTH_AraC"/>
</dbReference>
<organism evidence="5 6">
    <name type="scientific">Microbacterium esteraromaticum</name>
    <dbReference type="NCBI Taxonomy" id="57043"/>
    <lineage>
        <taxon>Bacteria</taxon>
        <taxon>Bacillati</taxon>
        <taxon>Actinomycetota</taxon>
        <taxon>Actinomycetes</taxon>
        <taxon>Micrococcales</taxon>
        <taxon>Microbacteriaceae</taxon>
        <taxon>Microbacterium</taxon>
    </lineage>
</organism>
<keyword evidence="3" id="KW-0804">Transcription</keyword>
<dbReference type="EMBL" id="CP043732">
    <property type="protein sequence ID" value="QMU98617.1"/>
    <property type="molecule type" value="Genomic_DNA"/>
</dbReference>
<dbReference type="PANTHER" id="PTHR46796:SF12">
    <property type="entry name" value="HTH-TYPE DNA-BINDING TRANSCRIPTIONAL ACTIVATOR EUTR"/>
    <property type="match status" value="1"/>
</dbReference>
<dbReference type="InterPro" id="IPR050204">
    <property type="entry name" value="AraC_XylS_family_regulators"/>
</dbReference>
<reference evidence="5 6" key="1">
    <citation type="journal article" date="2020" name="Front. Microbiol.">
        <title>Design of Bacterial Strain-Specific qPCR Assays Using NGS Data and Publicly Available Resources and Its Application to Track Biocontrol Strains.</title>
        <authorList>
            <person name="Hernandez I."/>
            <person name="Sant C."/>
            <person name="Martinez R."/>
            <person name="Fernandez C."/>
        </authorList>
    </citation>
    <scope>NUCLEOTIDE SEQUENCE [LARGE SCALE GENOMIC DNA]</scope>
    <source>
        <strain evidence="5 6">B24</strain>
    </source>
</reference>
<evidence type="ECO:0000256" key="3">
    <source>
        <dbReference type="ARBA" id="ARBA00023163"/>
    </source>
</evidence>
<dbReference type="PROSITE" id="PS01124">
    <property type="entry name" value="HTH_ARAC_FAMILY_2"/>
    <property type="match status" value="1"/>
</dbReference>
<evidence type="ECO:0000256" key="1">
    <source>
        <dbReference type="ARBA" id="ARBA00023015"/>
    </source>
</evidence>